<evidence type="ECO:0000259" key="1">
    <source>
        <dbReference type="Pfam" id="PF01979"/>
    </source>
</evidence>
<dbReference type="SUPFAM" id="SSF51556">
    <property type="entry name" value="Metallo-dependent hydrolases"/>
    <property type="match status" value="1"/>
</dbReference>
<dbReference type="InterPro" id="IPR032466">
    <property type="entry name" value="Metal_Hydrolase"/>
</dbReference>
<feature type="domain" description="Amidohydrolase-related" evidence="1">
    <location>
        <begin position="54"/>
        <end position="237"/>
    </location>
</feature>
<keyword evidence="3" id="KW-1185">Reference proteome</keyword>
<reference evidence="2 3" key="1">
    <citation type="submission" date="2024-07" db="EMBL/GenBank/DDBJ databases">
        <title>Section-level genome sequencing and comparative genomics of Aspergillus sections Usti and Cavernicolus.</title>
        <authorList>
            <consortium name="Lawrence Berkeley National Laboratory"/>
            <person name="Nybo J.L."/>
            <person name="Vesth T.C."/>
            <person name="Theobald S."/>
            <person name="Frisvad J.C."/>
            <person name="Larsen T.O."/>
            <person name="Kjaerboelling I."/>
            <person name="Rothschild-Mancinelli K."/>
            <person name="Lyhne E.K."/>
            <person name="Kogle M.E."/>
            <person name="Barry K."/>
            <person name="Clum A."/>
            <person name="Na H."/>
            <person name="Ledsgaard L."/>
            <person name="Lin J."/>
            <person name="Lipzen A."/>
            <person name="Kuo A."/>
            <person name="Riley R."/>
            <person name="Mondo S."/>
            <person name="Labutti K."/>
            <person name="Haridas S."/>
            <person name="Pangalinan J."/>
            <person name="Salamov A.A."/>
            <person name="Simmons B.A."/>
            <person name="Magnuson J.K."/>
            <person name="Chen J."/>
            <person name="Drula E."/>
            <person name="Henrissat B."/>
            <person name="Wiebenga A."/>
            <person name="Lubbers R.J."/>
            <person name="Gomes A.C."/>
            <person name="Makela M.R."/>
            <person name="Stajich J."/>
            <person name="Grigoriev I.V."/>
            <person name="Mortensen U.H."/>
            <person name="De Vries R.P."/>
            <person name="Baker S.E."/>
            <person name="Andersen M.R."/>
        </authorList>
    </citation>
    <scope>NUCLEOTIDE SEQUENCE [LARGE SCALE GENOMIC DNA]</scope>
    <source>
        <strain evidence="2 3">CBS 209.92</strain>
    </source>
</reference>
<dbReference type="PANTHER" id="PTHR43135">
    <property type="entry name" value="ALPHA-D-RIBOSE 1-METHYLPHOSPHONATE 5-TRIPHOSPHATE DIPHOSPHATASE"/>
    <property type="match status" value="1"/>
</dbReference>
<dbReference type="Proteomes" id="UP001610563">
    <property type="component" value="Unassembled WGS sequence"/>
</dbReference>
<name>A0ABR4G058_9EURO</name>
<accession>A0ABR4G058</accession>
<dbReference type="Pfam" id="PF01979">
    <property type="entry name" value="Amidohydro_1"/>
    <property type="match status" value="1"/>
</dbReference>
<dbReference type="InterPro" id="IPR006680">
    <property type="entry name" value="Amidohydro-rel"/>
</dbReference>
<organism evidence="2 3">
    <name type="scientific">Aspergillus keveii</name>
    <dbReference type="NCBI Taxonomy" id="714993"/>
    <lineage>
        <taxon>Eukaryota</taxon>
        <taxon>Fungi</taxon>
        <taxon>Dikarya</taxon>
        <taxon>Ascomycota</taxon>
        <taxon>Pezizomycotina</taxon>
        <taxon>Eurotiomycetes</taxon>
        <taxon>Eurotiomycetidae</taxon>
        <taxon>Eurotiales</taxon>
        <taxon>Aspergillaceae</taxon>
        <taxon>Aspergillus</taxon>
        <taxon>Aspergillus subgen. Nidulantes</taxon>
    </lineage>
</organism>
<evidence type="ECO:0000313" key="3">
    <source>
        <dbReference type="Proteomes" id="UP001610563"/>
    </source>
</evidence>
<comment type="caution">
    <text evidence="2">The sequence shown here is derived from an EMBL/GenBank/DDBJ whole genome shotgun (WGS) entry which is preliminary data.</text>
</comment>
<gene>
    <name evidence="2" type="ORF">BJX66DRAFT_340082</name>
</gene>
<dbReference type="Gene3D" id="3.20.20.140">
    <property type="entry name" value="Metal-dependent hydrolases"/>
    <property type="match status" value="1"/>
</dbReference>
<dbReference type="EMBL" id="JBFTWV010000076">
    <property type="protein sequence ID" value="KAL2788652.1"/>
    <property type="molecule type" value="Genomic_DNA"/>
</dbReference>
<dbReference type="SUPFAM" id="SSF51338">
    <property type="entry name" value="Composite domain of metallo-dependent hydrolases"/>
    <property type="match status" value="1"/>
</dbReference>
<dbReference type="InterPro" id="IPR051781">
    <property type="entry name" value="Metallo-dep_Hydrolase"/>
</dbReference>
<dbReference type="Gene3D" id="2.30.40.10">
    <property type="entry name" value="Urease, subunit C, domain 1"/>
    <property type="match status" value="1"/>
</dbReference>
<proteinExistence type="predicted"/>
<dbReference type="PANTHER" id="PTHR43135:SF3">
    <property type="entry name" value="ALPHA-D-RIBOSE 1-METHYLPHOSPHONATE 5-TRIPHOSPHATE DIPHOSPHATASE"/>
    <property type="match status" value="1"/>
</dbReference>
<dbReference type="InterPro" id="IPR011059">
    <property type="entry name" value="Metal-dep_hydrolase_composite"/>
</dbReference>
<protein>
    <recommendedName>
        <fullName evidence="1">Amidohydrolase-related domain-containing protein</fullName>
    </recommendedName>
</protein>
<sequence>MPATVITNVRVFDGVSVVFQSGHVLIDSGKIQQISKHPLPTAPEWTIVDGSDSTLIPGLTDAHVHVYQDLTFIETAIQYGVTTVLDMHNETEWFKKMKAIADERNDVADIQSAGLAATVKNGWPSAILRMTAAADPTLETRISGWPDITDEATADDYVATNKRAGASFIKLMQEDGCALSLPFPTRPIPTPSLGIQKAVVDAAHKNGMLAVAHALTNDSVLQVLDAGVDGLTHSSLEPINSTIVNAFKDTKAFLIPTLAVHASSSGEDKHTRESFAANLTDANKKGHFLGCLHIMQTGFSIQNAYAQVVSLKEAGVDILWYFLIFLQ</sequence>
<evidence type="ECO:0000313" key="2">
    <source>
        <dbReference type="EMBL" id="KAL2788652.1"/>
    </source>
</evidence>